<proteinExistence type="inferred from homology"/>
<sequence>MESTSSSSAASVLAELQWDDGYAVPMASAENKALEDELQKMQKEKMNLQNQLTDYEERIEAMTSHLKNVKQEFTFTQSLYKARENEIETEQHFKAIAEREYGHLKNEIKQMEDEIVALREKKNSQENTINKTTKKLESLKQQMNCDGELLERWIKESNRKYDDADAIQKYAKKDEGKIGALTLQVEKLTTQANQKRRALDNERTETITAQIELDKTAEDFRRVHQERQEVIRQWENAIQQMQKRDQQINHCALLITEIKQEMRKKTSVLKEKTSFLMNETNNNKEYEKKISSAKQEATSLRKEYQAQDTYRVQLEEEVRMTKTVLYVRCTYNLLNHLISFRLSILKERNAGLSNKLKLVTEKTLNSEDNALRMEEMLKEEEKTVKEKETELNKLKEQFFKKTQELKVQKDKETCVLAEIEGCRTSLKNLNSRLHRLDADALKQQELMYNQDFYIQQVQRRLSRLEGEVNTEEKQVLEAKIAELKKTLEEKKNTCDVLHAQHKKLQSDVQLIKRAMEKTGEEANGLMIKINELNLFNEKSDQELKKAKAIKQEMMIEDNLLKLELKRLQDTLCNKTEKVLTLEKQKLEINKAIAERTEEIKVHKAMLDSQIRLVDQERQRISAEFQDRLSKIDKLRCRYEVLTVVMMPPEGEEEKTQTYYVIKAAQEKEALQREGDDLDAKICKAENEIVALENTLRILNNCNSNYRNSFKEVTETSEEYEEKLKLEEEKRAADEKYRYKRRQIKELQENLQVKYKQKSQLVKACSRLSREIQSLKKTKTETQEERDIDLRALKNFNKTINKVLADILEANPDLTTSFQKYFHQFNLELPTIASVGGSQSSRSPSTQSLQTVSLFVCFVGVEGWTQHQ</sequence>
<feature type="coiled-coil region" evidence="5">
    <location>
        <begin position="185"/>
        <end position="244"/>
    </location>
</feature>
<evidence type="ECO:0000256" key="5">
    <source>
        <dbReference type="SAM" id="Coils"/>
    </source>
</evidence>
<evidence type="ECO:0000313" key="6">
    <source>
        <dbReference type="Ensembl" id="ENSAPLP00020024457.1"/>
    </source>
</evidence>
<reference evidence="6" key="1">
    <citation type="submission" date="2019-08" db="EMBL/GenBank/DDBJ databases">
        <title>Three high-quality genomes provides insights into domestication of ducks.</title>
        <authorList>
            <person name="Hou Z.C."/>
            <person name="Zhu F."/>
            <person name="Yin Z.T."/>
            <person name="Zhang F."/>
        </authorList>
    </citation>
    <scope>NUCLEOTIDE SEQUENCE [LARGE SCALE GENOMIC DNA]</scope>
</reference>
<evidence type="ECO:0000256" key="1">
    <source>
        <dbReference type="ARBA" id="ARBA00005805"/>
    </source>
</evidence>
<reference evidence="6" key="3">
    <citation type="submission" date="2025-09" db="UniProtKB">
        <authorList>
            <consortium name="Ensembl"/>
        </authorList>
    </citation>
    <scope>IDENTIFICATION</scope>
</reference>
<dbReference type="GO" id="GO:0060287">
    <property type="term" value="P:epithelial cilium movement involved in determination of left/right asymmetry"/>
    <property type="evidence" value="ECO:0007669"/>
    <property type="project" value="TreeGrafter"/>
</dbReference>
<feature type="coiled-coil region" evidence="5">
    <location>
        <begin position="24"/>
        <end position="142"/>
    </location>
</feature>
<feature type="coiled-coil region" evidence="5">
    <location>
        <begin position="342"/>
        <end position="507"/>
    </location>
</feature>
<evidence type="ECO:0000256" key="2">
    <source>
        <dbReference type="ARBA" id="ARBA00016725"/>
    </source>
</evidence>
<dbReference type="Gene3D" id="1.10.287.1490">
    <property type="match status" value="1"/>
</dbReference>
<evidence type="ECO:0000256" key="3">
    <source>
        <dbReference type="ARBA" id="ARBA00023054"/>
    </source>
</evidence>
<dbReference type="GO" id="GO:0005576">
    <property type="term" value="C:extracellular region"/>
    <property type="evidence" value="ECO:0007669"/>
    <property type="project" value="GOC"/>
</dbReference>
<protein>
    <recommendedName>
        <fullName evidence="2">Coiled-coil domain-containing protein 39</fullName>
    </recommendedName>
</protein>
<dbReference type="Pfam" id="PF24161">
    <property type="entry name" value="CCDC39"/>
    <property type="match status" value="1"/>
</dbReference>
<accession>A0A8B9TPG9</accession>
<dbReference type="InterPro" id="IPR033290">
    <property type="entry name" value="CCDC39"/>
</dbReference>
<feature type="coiled-coil region" evidence="5">
    <location>
        <begin position="276"/>
        <end position="303"/>
    </location>
</feature>
<evidence type="ECO:0000313" key="7">
    <source>
        <dbReference type="Proteomes" id="UP000694400"/>
    </source>
</evidence>
<dbReference type="AlphaFoldDB" id="A0A8B9TPG9"/>
<dbReference type="PANTHER" id="PTHR18962">
    <property type="entry name" value="COILED-COIL DOMAIN-CONTAINING PROTEIN 39"/>
    <property type="match status" value="1"/>
</dbReference>
<dbReference type="Proteomes" id="UP000694400">
    <property type="component" value="Chromosome 9"/>
</dbReference>
<comment type="similarity">
    <text evidence="1">Belongs to the CCDC39 family.</text>
</comment>
<comment type="function">
    <text evidence="4">Required for assembly of dynein regulatory complex (DRC) and inner dynein arm (IDA) complexes, which are responsible for ciliary beat regulation, thereby playing a central role in motility in cilia and flagella. Probably acts together with CCDC40 to form a molecular ruler that determines the 96 nanometer (nm) repeat length and arrangements of components in cilia and flagella. Not required for outer dynein arm complexes assembly.</text>
</comment>
<reference evidence="6" key="2">
    <citation type="submission" date="2025-08" db="UniProtKB">
        <authorList>
            <consortium name="Ensembl"/>
        </authorList>
    </citation>
    <scope>IDENTIFICATION</scope>
</reference>
<dbReference type="GO" id="GO:0060285">
    <property type="term" value="P:cilium-dependent cell motility"/>
    <property type="evidence" value="ECO:0007669"/>
    <property type="project" value="TreeGrafter"/>
</dbReference>
<organism evidence="6 7">
    <name type="scientific">Anas platyrhynchos</name>
    <name type="common">Mallard</name>
    <name type="synonym">Anas boschas</name>
    <dbReference type="NCBI Taxonomy" id="8839"/>
    <lineage>
        <taxon>Eukaryota</taxon>
        <taxon>Metazoa</taxon>
        <taxon>Chordata</taxon>
        <taxon>Craniata</taxon>
        <taxon>Vertebrata</taxon>
        <taxon>Euteleostomi</taxon>
        <taxon>Archelosauria</taxon>
        <taxon>Archosauria</taxon>
        <taxon>Dinosauria</taxon>
        <taxon>Saurischia</taxon>
        <taxon>Theropoda</taxon>
        <taxon>Coelurosauria</taxon>
        <taxon>Aves</taxon>
        <taxon>Neognathae</taxon>
        <taxon>Galloanserae</taxon>
        <taxon>Anseriformes</taxon>
        <taxon>Anatidae</taxon>
        <taxon>Anatinae</taxon>
        <taxon>Anas</taxon>
    </lineage>
</organism>
<evidence type="ECO:0000256" key="4">
    <source>
        <dbReference type="ARBA" id="ARBA00045182"/>
    </source>
</evidence>
<name>A0A8B9TPG9_ANAPL</name>
<keyword evidence="3 5" id="KW-0175">Coiled coil</keyword>
<dbReference type="GO" id="GO:0036159">
    <property type="term" value="P:inner dynein arm assembly"/>
    <property type="evidence" value="ECO:0007669"/>
    <property type="project" value="InterPro"/>
</dbReference>
<feature type="coiled-coil region" evidence="5">
    <location>
        <begin position="660"/>
        <end position="784"/>
    </location>
</feature>
<dbReference type="PANTHER" id="PTHR18962:SF0">
    <property type="entry name" value="COILED-COIL DOMAIN-CONTAINING PROTEIN 39"/>
    <property type="match status" value="1"/>
</dbReference>
<dbReference type="Ensembl" id="ENSAPLT00020026377.1">
    <property type="protein sequence ID" value="ENSAPLP00020024457.1"/>
    <property type="gene ID" value="ENSAPLG00020016864.1"/>
</dbReference>
<dbReference type="GO" id="GO:0005930">
    <property type="term" value="C:axoneme"/>
    <property type="evidence" value="ECO:0007669"/>
    <property type="project" value="InterPro"/>
</dbReference>